<comment type="caution">
    <text evidence="2">The sequence shown here is derived from an EMBL/GenBank/DDBJ whole genome shotgun (WGS) entry which is preliminary data.</text>
</comment>
<accession>A0A844SXA6</accession>
<evidence type="ECO:0000313" key="2">
    <source>
        <dbReference type="EMBL" id="MVT71588.1"/>
    </source>
</evidence>
<keyword evidence="3" id="KW-1185">Reference proteome</keyword>
<reference evidence="2 3" key="1">
    <citation type="submission" date="2019-12" db="EMBL/GenBank/DDBJ databases">
        <title>Draft genome sequences Bradyrhizobium cajani AMBPC1010, Bradyrhizobium pachyrhizi AMBPC1040 and Bradyrhizobium yuanmingense ALSPC3051, three plant growth promoting strains isolated from nodules of Cajanus cajan L. in Dominican Republic.</title>
        <authorList>
            <person name="Flores-Felix J.D."/>
            <person name="Araujo J."/>
            <person name="Diaz-Alcantara C."/>
            <person name="Gonzalez-Andres F."/>
            <person name="Velazquez E."/>
        </authorList>
    </citation>
    <scope>NUCLEOTIDE SEQUENCE [LARGE SCALE GENOMIC DNA]</scope>
    <source>
        <strain evidence="2 3">1010</strain>
    </source>
</reference>
<protein>
    <submittedName>
        <fullName evidence="2">Uncharacterized protein</fullName>
    </submittedName>
</protein>
<evidence type="ECO:0000313" key="3">
    <source>
        <dbReference type="Proteomes" id="UP000449969"/>
    </source>
</evidence>
<feature type="region of interest" description="Disordered" evidence="1">
    <location>
        <begin position="1"/>
        <end position="49"/>
    </location>
</feature>
<dbReference type="RefSeq" id="WP_157326838.1">
    <property type="nucleotide sequence ID" value="NZ_JANADL010000020.1"/>
</dbReference>
<name>A0A844SXA6_9BRAD</name>
<proteinExistence type="predicted"/>
<dbReference type="Proteomes" id="UP000449969">
    <property type="component" value="Unassembled WGS sequence"/>
</dbReference>
<sequence>MPGPRPPPSAATAPAADGGGKLTMPTSTDTSFAPFVPRSTPKNGVSDGP</sequence>
<dbReference type="AlphaFoldDB" id="A0A844SXA6"/>
<evidence type="ECO:0000256" key="1">
    <source>
        <dbReference type="SAM" id="MobiDB-lite"/>
    </source>
</evidence>
<dbReference type="EMBL" id="WQNE01000001">
    <property type="protein sequence ID" value="MVT71588.1"/>
    <property type="molecule type" value="Genomic_DNA"/>
</dbReference>
<organism evidence="2 3">
    <name type="scientific">Bradyrhizobium cajani</name>
    <dbReference type="NCBI Taxonomy" id="1928661"/>
    <lineage>
        <taxon>Bacteria</taxon>
        <taxon>Pseudomonadati</taxon>
        <taxon>Pseudomonadota</taxon>
        <taxon>Alphaproteobacteria</taxon>
        <taxon>Hyphomicrobiales</taxon>
        <taxon>Nitrobacteraceae</taxon>
        <taxon>Bradyrhizobium</taxon>
    </lineage>
</organism>
<gene>
    <name evidence="2" type="ORF">GPL20_00390</name>
</gene>